<evidence type="ECO:0000256" key="2">
    <source>
        <dbReference type="PROSITE-ProRule" id="PRU00497"/>
    </source>
</evidence>
<keyword evidence="5" id="KW-1185">Reference proteome</keyword>
<dbReference type="Pfam" id="PF00379">
    <property type="entry name" value="Chitin_bind_4"/>
    <property type="match status" value="1"/>
</dbReference>
<dbReference type="AlphaFoldDB" id="A0AAV2PN93"/>
<dbReference type="InterPro" id="IPR000618">
    <property type="entry name" value="Insect_cuticle"/>
</dbReference>
<evidence type="ECO:0000256" key="1">
    <source>
        <dbReference type="ARBA" id="ARBA00022460"/>
    </source>
</evidence>
<dbReference type="PROSITE" id="PS51155">
    <property type="entry name" value="CHIT_BIND_RR_2"/>
    <property type="match status" value="1"/>
</dbReference>
<reference evidence="4 5" key="1">
    <citation type="submission" date="2024-05" db="EMBL/GenBank/DDBJ databases">
        <authorList>
            <person name="Wallberg A."/>
        </authorList>
    </citation>
    <scope>NUCLEOTIDE SEQUENCE [LARGE SCALE GENOMIC DNA]</scope>
</reference>
<proteinExistence type="predicted"/>
<evidence type="ECO:0000256" key="3">
    <source>
        <dbReference type="SAM" id="SignalP"/>
    </source>
</evidence>
<evidence type="ECO:0000313" key="4">
    <source>
        <dbReference type="EMBL" id="CAL4061171.1"/>
    </source>
</evidence>
<accession>A0AAV2PN93</accession>
<gene>
    <name evidence="4" type="ORF">MNOR_LOCUS1921</name>
</gene>
<evidence type="ECO:0000313" key="5">
    <source>
        <dbReference type="Proteomes" id="UP001497623"/>
    </source>
</evidence>
<evidence type="ECO:0008006" key="6">
    <source>
        <dbReference type="Google" id="ProtNLM"/>
    </source>
</evidence>
<comment type="caution">
    <text evidence="4">The sequence shown here is derived from an EMBL/GenBank/DDBJ whole genome shotgun (WGS) entry which is preliminary data.</text>
</comment>
<dbReference type="InterPro" id="IPR031311">
    <property type="entry name" value="CHIT_BIND_RR_consensus"/>
</dbReference>
<feature type="signal peptide" evidence="3">
    <location>
        <begin position="1"/>
        <end position="19"/>
    </location>
</feature>
<sequence>MNAALKVITLVAVAACGSTQHIGYPGLNYGYQGLHHGYHGLNNGLHHGLQRGVHHGYSGLLHGNSYLGNHHYAAPYAPIQTQYHSQDELGQYSFGYAGGPSNRAETRDAYGNVRGSYNYIDSNGQTQTQHYVADHLGFRVSGTNLPVGPDAPAVLAIAGPEPVQDTPEVAAAKVEFQAAYDAAAAAAAASPDARKKRSADLVAPEPVQDTAEVAQAKAEFMAAYEAAAAAAEAAPDKGPLEDYAPVYNHYGYAGLHHGYAGLHHGYAPLHGLRHTGYSGLHHGLTHHGLTHHGLTLPIMLFPMPMPILLVPFLMLMDLPFHLLSTHIKFPKLSLRSGNCRALLC</sequence>
<dbReference type="EMBL" id="CAXKWB010000549">
    <property type="protein sequence ID" value="CAL4061171.1"/>
    <property type="molecule type" value="Genomic_DNA"/>
</dbReference>
<protein>
    <recommendedName>
        <fullName evidence="6">Cuticle protein 6</fullName>
    </recommendedName>
</protein>
<dbReference type="GO" id="GO:0062129">
    <property type="term" value="C:chitin-based extracellular matrix"/>
    <property type="evidence" value="ECO:0007669"/>
    <property type="project" value="TreeGrafter"/>
</dbReference>
<feature type="chain" id="PRO_5043393770" description="Cuticle protein 6" evidence="3">
    <location>
        <begin position="20"/>
        <end position="344"/>
    </location>
</feature>
<name>A0AAV2PN93_MEGNR</name>
<dbReference type="PANTHER" id="PTHR10380:SF196">
    <property type="entry name" value="CUTICULAR PROTEIN 72EA"/>
    <property type="match status" value="1"/>
</dbReference>
<organism evidence="4 5">
    <name type="scientific">Meganyctiphanes norvegica</name>
    <name type="common">Northern krill</name>
    <name type="synonym">Thysanopoda norvegica</name>
    <dbReference type="NCBI Taxonomy" id="48144"/>
    <lineage>
        <taxon>Eukaryota</taxon>
        <taxon>Metazoa</taxon>
        <taxon>Ecdysozoa</taxon>
        <taxon>Arthropoda</taxon>
        <taxon>Crustacea</taxon>
        <taxon>Multicrustacea</taxon>
        <taxon>Malacostraca</taxon>
        <taxon>Eumalacostraca</taxon>
        <taxon>Eucarida</taxon>
        <taxon>Euphausiacea</taxon>
        <taxon>Euphausiidae</taxon>
        <taxon>Meganyctiphanes</taxon>
    </lineage>
</organism>
<dbReference type="InterPro" id="IPR050468">
    <property type="entry name" value="Cuticle_Struct_Prot"/>
</dbReference>
<dbReference type="PANTHER" id="PTHR10380">
    <property type="entry name" value="CUTICLE PROTEIN"/>
    <property type="match status" value="1"/>
</dbReference>
<dbReference type="PROSITE" id="PS00233">
    <property type="entry name" value="CHIT_BIND_RR_1"/>
    <property type="match status" value="1"/>
</dbReference>
<dbReference type="GO" id="GO:0008010">
    <property type="term" value="F:structural constituent of chitin-based larval cuticle"/>
    <property type="evidence" value="ECO:0007669"/>
    <property type="project" value="TreeGrafter"/>
</dbReference>
<keyword evidence="1 2" id="KW-0193">Cuticle</keyword>
<keyword evidence="3" id="KW-0732">Signal</keyword>
<dbReference type="Proteomes" id="UP001497623">
    <property type="component" value="Unassembled WGS sequence"/>
</dbReference>